<dbReference type="PANTHER" id="PTHR12770">
    <property type="entry name" value="RUS1 FAMILY PROTEIN C16ORF58"/>
    <property type="match status" value="1"/>
</dbReference>
<feature type="domain" description="Root UVB sensitive protein C-terminal" evidence="8">
    <location>
        <begin position="296"/>
        <end position="456"/>
    </location>
</feature>
<evidence type="ECO:0000256" key="6">
    <source>
        <dbReference type="SAM" id="Phobius"/>
    </source>
</evidence>
<proteinExistence type="inferred from homology"/>
<feature type="domain" description="Protein root UVB sensitive/RUS" evidence="7">
    <location>
        <begin position="56"/>
        <end position="291"/>
    </location>
</feature>
<feature type="transmembrane region" description="Helical" evidence="6">
    <location>
        <begin position="226"/>
        <end position="243"/>
    </location>
</feature>
<keyword evidence="3 6" id="KW-0812">Transmembrane</keyword>
<dbReference type="PhylomeDB" id="T1J2I8"/>
<keyword evidence="4 6" id="KW-1133">Transmembrane helix</keyword>
<evidence type="ECO:0000259" key="7">
    <source>
        <dbReference type="Pfam" id="PF04884"/>
    </source>
</evidence>
<feature type="transmembrane region" description="Helical" evidence="6">
    <location>
        <begin position="249"/>
        <end position="269"/>
    </location>
</feature>
<comment type="similarity">
    <text evidence="2">Belongs to the RUS1 family.</text>
</comment>
<evidence type="ECO:0000313" key="10">
    <source>
        <dbReference type="Proteomes" id="UP000014500"/>
    </source>
</evidence>
<evidence type="ECO:0000256" key="4">
    <source>
        <dbReference type="ARBA" id="ARBA00022989"/>
    </source>
</evidence>
<evidence type="ECO:0000256" key="2">
    <source>
        <dbReference type="ARBA" id="ARBA00007558"/>
    </source>
</evidence>
<protein>
    <submittedName>
        <fullName evidence="9">Uncharacterized protein</fullName>
    </submittedName>
</protein>
<dbReference type="OMA" id="FMAHIAE"/>
<evidence type="ECO:0000256" key="5">
    <source>
        <dbReference type="ARBA" id="ARBA00023136"/>
    </source>
</evidence>
<reference evidence="10" key="1">
    <citation type="submission" date="2011-05" db="EMBL/GenBank/DDBJ databases">
        <authorList>
            <person name="Richards S.R."/>
            <person name="Qu J."/>
            <person name="Jiang H."/>
            <person name="Jhangiani S.N."/>
            <person name="Agravi P."/>
            <person name="Goodspeed R."/>
            <person name="Gross S."/>
            <person name="Mandapat C."/>
            <person name="Jackson L."/>
            <person name="Mathew T."/>
            <person name="Pu L."/>
            <person name="Thornton R."/>
            <person name="Saada N."/>
            <person name="Wilczek-Boney K.B."/>
            <person name="Lee S."/>
            <person name="Kovar C."/>
            <person name="Wu Y."/>
            <person name="Scherer S.E."/>
            <person name="Worley K.C."/>
            <person name="Muzny D.M."/>
            <person name="Gibbs R."/>
        </authorList>
    </citation>
    <scope>NUCLEOTIDE SEQUENCE</scope>
    <source>
        <strain evidence="10">Brora</strain>
    </source>
</reference>
<reference evidence="9" key="2">
    <citation type="submission" date="2015-02" db="UniProtKB">
        <authorList>
            <consortium name="EnsemblMetazoa"/>
        </authorList>
    </citation>
    <scope>IDENTIFICATION</scope>
</reference>
<feature type="transmembrane region" description="Helical" evidence="6">
    <location>
        <begin position="169"/>
        <end position="189"/>
    </location>
</feature>
<dbReference type="InterPro" id="IPR054549">
    <property type="entry name" value="UVB_sens_RUS_dom"/>
</dbReference>
<keyword evidence="10" id="KW-1185">Reference proteome</keyword>
<evidence type="ECO:0000259" key="8">
    <source>
        <dbReference type="Pfam" id="PF24160"/>
    </source>
</evidence>
<evidence type="ECO:0000256" key="3">
    <source>
        <dbReference type="ARBA" id="ARBA00022692"/>
    </source>
</evidence>
<dbReference type="PANTHER" id="PTHR12770:SF31">
    <property type="entry name" value="RUS FAMILY MEMBER 1"/>
    <property type="match status" value="1"/>
</dbReference>
<dbReference type="EMBL" id="JH431806">
    <property type="status" value="NOT_ANNOTATED_CDS"/>
    <property type="molecule type" value="Genomic_DNA"/>
</dbReference>
<accession>T1J2I8</accession>
<dbReference type="eggNOG" id="KOG4249">
    <property type="taxonomic scope" value="Eukaryota"/>
</dbReference>
<dbReference type="Proteomes" id="UP000014500">
    <property type="component" value="Unassembled WGS sequence"/>
</dbReference>
<evidence type="ECO:0000313" key="9">
    <source>
        <dbReference type="EnsemblMetazoa" id="SMAR007781-PA"/>
    </source>
</evidence>
<dbReference type="GO" id="GO:0016020">
    <property type="term" value="C:membrane"/>
    <property type="evidence" value="ECO:0007669"/>
    <property type="project" value="UniProtKB-SubCell"/>
</dbReference>
<evidence type="ECO:0000256" key="1">
    <source>
        <dbReference type="ARBA" id="ARBA00004370"/>
    </source>
</evidence>
<dbReference type="Pfam" id="PF04884">
    <property type="entry name" value="UVB_sens_prot"/>
    <property type="match status" value="1"/>
</dbReference>
<comment type="subcellular location">
    <subcellularLocation>
        <location evidence="1">Membrane</location>
    </subcellularLocation>
</comment>
<sequence>MFKLPIEERHIVEIDLMESKTVVVTEQYGETGSLVKYVKSEGAERLTVLQHRSTFASLSQFFVAIFLPQGYPHSVSEDYLVYQLWDTLQAFASSITGTLATQAVLKGVGVGDENATPLAATITWLLKDGTGMLGRIAFAWFRGSDLDCHCKQWRLFADVLNDVAIFLELVAHFFGTTFFTMIICFAGVLKSIVGVAGGATRAALIQHQAQEDNLADISAKDGSQETLVNLAALICSLILMPVIGQHHMFVWNLFGIFTCLHLYANYMAISSLVMSTLNRTRLFTLVEHYLISGGGMLSKKVVNQRESVFWPHRFSLEINLGCPLSRTVNSFTLLSMLSKLYEDSKYILTISASKDEICVVFRNDAATFDYLKASFEAMLLCVCYDNTFKGISDLNFKQLGEISAEMEQRSSDFEKVIKLAHEFTNKEFPNFLEVIKNDGWKTQQVQLGPDQWKAIWDVRGVPTDHYSELTD</sequence>
<dbReference type="InterPro" id="IPR055412">
    <property type="entry name" value="UVB_sens_C"/>
</dbReference>
<dbReference type="EnsemblMetazoa" id="SMAR007781-RA">
    <property type="protein sequence ID" value="SMAR007781-PA"/>
    <property type="gene ID" value="SMAR007781"/>
</dbReference>
<dbReference type="AlphaFoldDB" id="T1J2I8"/>
<dbReference type="InterPro" id="IPR006968">
    <property type="entry name" value="RUS_fam"/>
</dbReference>
<keyword evidence="5 6" id="KW-0472">Membrane</keyword>
<name>T1J2I8_STRMM</name>
<dbReference type="HOGENOM" id="CLU_015325_0_3_1"/>
<dbReference type="Pfam" id="PF24160">
    <property type="entry name" value="UVB_sens_C"/>
    <property type="match status" value="1"/>
</dbReference>
<organism evidence="9 10">
    <name type="scientific">Strigamia maritima</name>
    <name type="common">European centipede</name>
    <name type="synonym">Geophilus maritimus</name>
    <dbReference type="NCBI Taxonomy" id="126957"/>
    <lineage>
        <taxon>Eukaryota</taxon>
        <taxon>Metazoa</taxon>
        <taxon>Ecdysozoa</taxon>
        <taxon>Arthropoda</taxon>
        <taxon>Myriapoda</taxon>
        <taxon>Chilopoda</taxon>
        <taxon>Pleurostigmophora</taxon>
        <taxon>Geophilomorpha</taxon>
        <taxon>Linotaeniidae</taxon>
        <taxon>Strigamia</taxon>
    </lineage>
</organism>